<dbReference type="Pfam" id="PF08220">
    <property type="entry name" value="HTH_DeoR"/>
    <property type="match status" value="1"/>
</dbReference>
<dbReference type="InterPro" id="IPR001034">
    <property type="entry name" value="DeoR_HTH"/>
</dbReference>
<keyword evidence="9" id="KW-1185">Reference proteome</keyword>
<keyword evidence="3" id="KW-0805">Transcription regulation</keyword>
<dbReference type="EMBL" id="CP139779">
    <property type="protein sequence ID" value="WQB71909.1"/>
    <property type="molecule type" value="Genomic_DNA"/>
</dbReference>
<accession>A0ABZ0VEP5</accession>
<evidence type="ECO:0000256" key="6">
    <source>
        <dbReference type="ARBA" id="ARBA00024937"/>
    </source>
</evidence>
<feature type="domain" description="HTH deoR-type" evidence="7">
    <location>
        <begin position="3"/>
        <end position="58"/>
    </location>
</feature>
<evidence type="ECO:0000256" key="3">
    <source>
        <dbReference type="ARBA" id="ARBA00023015"/>
    </source>
</evidence>
<dbReference type="PANTHER" id="PTHR30363">
    <property type="entry name" value="HTH-TYPE TRANSCRIPTIONAL REGULATOR SRLR-RELATED"/>
    <property type="match status" value="1"/>
</dbReference>
<dbReference type="Pfam" id="PF00455">
    <property type="entry name" value="DeoRC"/>
    <property type="match status" value="1"/>
</dbReference>
<proteinExistence type="predicted"/>
<comment type="function">
    <text evidence="6">Repressor of the lactose catabolism operon. Galactose-6-phosphate is the inducer.</text>
</comment>
<dbReference type="Proteomes" id="UP001324533">
    <property type="component" value="Chromosome"/>
</dbReference>
<evidence type="ECO:0000256" key="4">
    <source>
        <dbReference type="ARBA" id="ARBA00023125"/>
    </source>
</evidence>
<protein>
    <recommendedName>
        <fullName evidence="1">Lactose phosphotransferase system repressor</fullName>
    </recommendedName>
</protein>
<name>A0ABZ0VEP5_9MICO</name>
<dbReference type="PROSITE" id="PS51000">
    <property type="entry name" value="HTH_DEOR_2"/>
    <property type="match status" value="1"/>
</dbReference>
<dbReference type="InterPro" id="IPR036388">
    <property type="entry name" value="WH-like_DNA-bd_sf"/>
</dbReference>
<evidence type="ECO:0000256" key="5">
    <source>
        <dbReference type="ARBA" id="ARBA00023163"/>
    </source>
</evidence>
<dbReference type="InterPro" id="IPR014036">
    <property type="entry name" value="DeoR-like_C"/>
</dbReference>
<gene>
    <name evidence="8" type="ORF">T9R20_08185</name>
</gene>
<dbReference type="InterPro" id="IPR050313">
    <property type="entry name" value="Carb_Metab_HTH_regulators"/>
</dbReference>
<dbReference type="InterPro" id="IPR018356">
    <property type="entry name" value="Tscrpt_reg_HTH_DeoR_CS"/>
</dbReference>
<evidence type="ECO:0000256" key="2">
    <source>
        <dbReference type="ARBA" id="ARBA00022491"/>
    </source>
</evidence>
<dbReference type="SMART" id="SM01134">
    <property type="entry name" value="DeoRC"/>
    <property type="match status" value="1"/>
</dbReference>
<keyword evidence="5" id="KW-0804">Transcription</keyword>
<evidence type="ECO:0000256" key="1">
    <source>
        <dbReference type="ARBA" id="ARBA00021390"/>
    </source>
</evidence>
<dbReference type="InterPro" id="IPR037171">
    <property type="entry name" value="NagB/RpiA_transferase-like"/>
</dbReference>
<dbReference type="SMART" id="SM00420">
    <property type="entry name" value="HTH_DEOR"/>
    <property type="match status" value="1"/>
</dbReference>
<dbReference type="Gene3D" id="3.40.50.1360">
    <property type="match status" value="1"/>
</dbReference>
<dbReference type="PRINTS" id="PR00037">
    <property type="entry name" value="HTHLACR"/>
</dbReference>
<dbReference type="InterPro" id="IPR036390">
    <property type="entry name" value="WH_DNA-bd_sf"/>
</dbReference>
<evidence type="ECO:0000313" key="9">
    <source>
        <dbReference type="Proteomes" id="UP001324533"/>
    </source>
</evidence>
<dbReference type="SUPFAM" id="SSF46785">
    <property type="entry name" value="Winged helix' DNA-binding domain"/>
    <property type="match status" value="1"/>
</dbReference>
<dbReference type="PROSITE" id="PS50890">
    <property type="entry name" value="PUA"/>
    <property type="match status" value="1"/>
</dbReference>
<dbReference type="SUPFAM" id="SSF100950">
    <property type="entry name" value="NagB/RpiA/CoA transferase-like"/>
    <property type="match status" value="1"/>
</dbReference>
<dbReference type="PANTHER" id="PTHR30363:SF4">
    <property type="entry name" value="GLYCEROL-3-PHOSPHATE REGULON REPRESSOR"/>
    <property type="match status" value="1"/>
</dbReference>
<dbReference type="RefSeq" id="WP_322412022.1">
    <property type="nucleotide sequence ID" value="NZ_CP139779.1"/>
</dbReference>
<dbReference type="Gene3D" id="1.10.10.10">
    <property type="entry name" value="Winged helix-like DNA-binding domain superfamily/Winged helix DNA-binding domain"/>
    <property type="match status" value="1"/>
</dbReference>
<keyword evidence="2" id="KW-0678">Repressor</keyword>
<dbReference type="GO" id="GO:0003677">
    <property type="term" value="F:DNA binding"/>
    <property type="evidence" value="ECO:0007669"/>
    <property type="project" value="UniProtKB-KW"/>
</dbReference>
<evidence type="ECO:0000313" key="8">
    <source>
        <dbReference type="EMBL" id="WQB71909.1"/>
    </source>
</evidence>
<organism evidence="8 9">
    <name type="scientific">Microbacterium invictum</name>
    <dbReference type="NCBI Taxonomy" id="515415"/>
    <lineage>
        <taxon>Bacteria</taxon>
        <taxon>Bacillati</taxon>
        <taxon>Actinomycetota</taxon>
        <taxon>Actinomycetes</taxon>
        <taxon>Micrococcales</taxon>
        <taxon>Microbacteriaceae</taxon>
        <taxon>Microbacterium</taxon>
    </lineage>
</organism>
<sequence length="261" mass="26739">MYATERQDAIERQLLTAGRVSVVDLARDFGVTTETIRRDLDAMERDGALRRVHGGAVAASRGGTSETAVGDRGAVNGEEKARIAVRAAEALAGLGGSLFIDAGTTTAAFARDLAARTPADGAARLELVTHAVPIAFELGARADLPLTVIGGRVRGMTAAAVGAAAVEAVSQLRPDVAVVGTNGISAAFGLSTPDPEEAAVKRAIVAAARRVIVLADASKVDAEYLVRFAGLEDIDVLVTDAAPSGELASALRTADVEVWTA</sequence>
<reference evidence="8 9" key="1">
    <citation type="submission" date="2023-06" db="EMBL/GenBank/DDBJ databases">
        <title>Rock-solubilizing bacteria, Microbacterium invictum, promotes re-establishment of vegetation in rocky wasteland by accelerating rock bio-weathering and reshaping soil bacterial community.</title>
        <authorList>
            <person name="Liu C."/>
        </authorList>
    </citation>
    <scope>NUCLEOTIDE SEQUENCE [LARGE SCALE GENOMIC DNA]</scope>
    <source>
        <strain evidence="8 9">X-18</strain>
    </source>
</reference>
<evidence type="ECO:0000259" key="7">
    <source>
        <dbReference type="PROSITE" id="PS51000"/>
    </source>
</evidence>
<dbReference type="PROSITE" id="PS00894">
    <property type="entry name" value="HTH_DEOR_1"/>
    <property type="match status" value="1"/>
</dbReference>
<keyword evidence="4 8" id="KW-0238">DNA-binding</keyword>